<dbReference type="Proteomes" id="UP000321832">
    <property type="component" value="Unassembled WGS sequence"/>
</dbReference>
<dbReference type="PANTHER" id="PTHR32309">
    <property type="entry name" value="TYROSINE-PROTEIN KINASE"/>
    <property type="match status" value="1"/>
</dbReference>
<evidence type="ECO:0000256" key="2">
    <source>
        <dbReference type="ARBA" id="ARBA00022840"/>
    </source>
</evidence>
<gene>
    <name evidence="3" type="ORF">FSC37_12940</name>
</gene>
<dbReference type="GO" id="GO:0004713">
    <property type="term" value="F:protein tyrosine kinase activity"/>
    <property type="evidence" value="ECO:0007669"/>
    <property type="project" value="TreeGrafter"/>
</dbReference>
<dbReference type="InterPro" id="IPR005702">
    <property type="entry name" value="Wzc-like_C"/>
</dbReference>
<organism evidence="3 4">
    <name type="scientific">Piscinibacter aquaticus</name>
    <dbReference type="NCBI Taxonomy" id="392597"/>
    <lineage>
        <taxon>Bacteria</taxon>
        <taxon>Pseudomonadati</taxon>
        <taxon>Pseudomonadota</taxon>
        <taxon>Betaproteobacteria</taxon>
        <taxon>Burkholderiales</taxon>
        <taxon>Sphaerotilaceae</taxon>
        <taxon>Piscinibacter</taxon>
    </lineage>
</organism>
<dbReference type="PANTHER" id="PTHR32309:SF13">
    <property type="entry name" value="FERRIC ENTEROBACTIN TRANSPORT PROTEIN FEPE"/>
    <property type="match status" value="1"/>
</dbReference>
<dbReference type="CDD" id="cd05387">
    <property type="entry name" value="BY-kinase"/>
    <property type="match status" value="1"/>
</dbReference>
<keyword evidence="1" id="KW-0547">Nucleotide-binding</keyword>
<reference evidence="3 4" key="1">
    <citation type="submission" date="2019-08" db="EMBL/GenBank/DDBJ databases">
        <authorList>
            <person name="Khan S.A."/>
            <person name="Jeon C.O."/>
            <person name="Jeong S.E."/>
        </authorList>
    </citation>
    <scope>NUCLEOTIDE SEQUENCE [LARGE SCALE GENOMIC DNA]</scope>
    <source>
        <strain evidence="4">IMCC1728</strain>
    </source>
</reference>
<evidence type="ECO:0000313" key="4">
    <source>
        <dbReference type="Proteomes" id="UP000321832"/>
    </source>
</evidence>
<dbReference type="InterPro" id="IPR027417">
    <property type="entry name" value="P-loop_NTPase"/>
</dbReference>
<dbReference type="InterPro" id="IPR050445">
    <property type="entry name" value="Bact_polysacc_biosynth/exp"/>
</dbReference>
<comment type="caution">
    <text evidence="3">The sequence shown here is derived from an EMBL/GenBank/DDBJ whole genome shotgun (WGS) entry which is preliminary data.</text>
</comment>
<dbReference type="Gene3D" id="3.40.50.300">
    <property type="entry name" value="P-loop containing nucleotide triphosphate hydrolases"/>
    <property type="match status" value="1"/>
</dbReference>
<proteinExistence type="predicted"/>
<evidence type="ECO:0000256" key="1">
    <source>
        <dbReference type="ARBA" id="ARBA00022741"/>
    </source>
</evidence>
<protein>
    <submittedName>
        <fullName evidence="3">AAA family ATPase</fullName>
    </submittedName>
</protein>
<evidence type="ECO:0000313" key="3">
    <source>
        <dbReference type="EMBL" id="TXC66424.1"/>
    </source>
</evidence>
<keyword evidence="4" id="KW-1185">Reference proteome</keyword>
<name>A0A5C6U0G6_9BURK</name>
<sequence>MPRAFRKSASMPCCAVSCRRPRQWRLLAPPPAVGQASVAEAPRLSRSVVIDLERLAAMGYLVPGAIRSKLALDFRHIKRALLKNAQEQAQQTARRSSLIMVTSAVAGEGKTFCAVNPAMSIAMEVDTSVLLVDADVVRPSVTARLGIEADRGLLDVLNDPSLDLADVMLRTNVPKLSVLPAGTPDSRSTELLSSAAMERLLAGLASRYSDRVIVFDAPPAADGRIARAGLSRGPVLVVVDSTKTTTAQVEEAFTAVESVPAVSSILNRSAVSDTYGAYDDYGA</sequence>
<dbReference type="SUPFAM" id="SSF52540">
    <property type="entry name" value="P-loop containing nucleoside triphosphate hydrolases"/>
    <property type="match status" value="1"/>
</dbReference>
<accession>A0A5C6U0G6</accession>
<dbReference type="GO" id="GO:0005886">
    <property type="term" value="C:plasma membrane"/>
    <property type="evidence" value="ECO:0007669"/>
    <property type="project" value="TreeGrafter"/>
</dbReference>
<dbReference type="EMBL" id="VOPW01000001">
    <property type="protein sequence ID" value="TXC66424.1"/>
    <property type="molecule type" value="Genomic_DNA"/>
</dbReference>
<dbReference type="AlphaFoldDB" id="A0A5C6U0G6"/>
<keyword evidence="2" id="KW-0067">ATP-binding</keyword>